<gene>
    <name evidence="3" type="ORF">I8747_05975</name>
</gene>
<dbReference type="InterPro" id="IPR008727">
    <property type="entry name" value="PAAR_motif"/>
</dbReference>
<feature type="region of interest" description="Disordered" evidence="1">
    <location>
        <begin position="137"/>
        <end position="157"/>
    </location>
</feature>
<dbReference type="RefSeq" id="WP_216310279.1">
    <property type="nucleotide sequence ID" value="NZ_JAEEFW010000002.1"/>
</dbReference>
<evidence type="ECO:0000313" key="4">
    <source>
        <dbReference type="Proteomes" id="UP000787568"/>
    </source>
</evidence>
<name>A0AAJ1E7D8_9PSED</name>
<evidence type="ECO:0000259" key="2">
    <source>
        <dbReference type="Pfam" id="PF15607"/>
    </source>
</evidence>
<dbReference type="Pfam" id="PF15607">
    <property type="entry name" value="Ntox44"/>
    <property type="match status" value="1"/>
</dbReference>
<reference evidence="3" key="1">
    <citation type="submission" date="2020-12" db="EMBL/GenBank/DDBJ databases">
        <title>Generalized mutagenesis with transposon Tn5. A laboratory procedure for the identification of genes responsible for a bacterial phenotype and its regulation, illustrated with phenazine production in Pseudomonas chlororaphis.</title>
        <authorList>
            <person name="Muzio F."/>
            <person name="Sobrero P."/>
            <person name="Agaras B."/>
            <person name="Valverde C."/>
        </authorList>
    </citation>
    <scope>NUCLEOTIDE SEQUENCE</scope>
    <source>
        <strain evidence="3">SMMP3</strain>
    </source>
</reference>
<dbReference type="EMBL" id="JAEEFW010000002">
    <property type="protein sequence ID" value="MBU4632361.1"/>
    <property type="molecule type" value="Genomic_DNA"/>
</dbReference>
<protein>
    <submittedName>
        <fullName evidence="3">PAAR domain-containing protein</fullName>
    </submittedName>
</protein>
<accession>A0AAJ1E7D8</accession>
<feature type="domain" description="Bacterial toxin 44" evidence="2">
    <location>
        <begin position="230"/>
        <end position="342"/>
    </location>
</feature>
<feature type="compositionally biased region" description="Basic and acidic residues" evidence="1">
    <location>
        <begin position="146"/>
        <end position="157"/>
    </location>
</feature>
<sequence length="376" mass="40890">MLSSARLGDKHVCPLPGHGTTPIACASGDININFMGAARVGDTCGCGAVITTGFPSIILNGRPMAHLGSPTSHGGTIITGSGDTFGGFVMGPAPGAAIINFAALGVFRPDGSVDDEKMATLLADPKLTEKAKDANALVDPNGAPKAPEEQPEEKVCTDPDRMEELANYIADEMNRNINSPSVRQMQDLNSFDPAAETRKYAELPFYMRFGLEPDFYSLALGKKAKAFAIWTERVGQNRPWDHKPILQKLFGEYPWHKQGAYEYFYDIWSNIHYGYVGVAGGFSESVLLDGAGVEQIGSDTWRFIKNPKRFDGPQRTKGVEGMRAWDDLPDRVSIIIGMCLYKEYPNGGLTGKIIMDKVLAVPISDWAKGVQPHVCK</sequence>
<dbReference type="Proteomes" id="UP000787568">
    <property type="component" value="Unassembled WGS sequence"/>
</dbReference>
<comment type="caution">
    <text evidence="3">The sequence shown here is derived from an EMBL/GenBank/DDBJ whole genome shotgun (WGS) entry which is preliminary data.</text>
</comment>
<proteinExistence type="predicted"/>
<dbReference type="InterPro" id="IPR028946">
    <property type="entry name" value="Ntox44"/>
</dbReference>
<dbReference type="Pfam" id="PF05488">
    <property type="entry name" value="PAAR_motif"/>
    <property type="match status" value="1"/>
</dbReference>
<evidence type="ECO:0000313" key="3">
    <source>
        <dbReference type="EMBL" id="MBU4632361.1"/>
    </source>
</evidence>
<dbReference type="AlphaFoldDB" id="A0AAJ1E7D8"/>
<organism evidence="3 4">
    <name type="scientific">Pseudomonas chlororaphis subsp. aurantiaca</name>
    <dbReference type="NCBI Taxonomy" id="86192"/>
    <lineage>
        <taxon>Bacteria</taxon>
        <taxon>Pseudomonadati</taxon>
        <taxon>Pseudomonadota</taxon>
        <taxon>Gammaproteobacteria</taxon>
        <taxon>Pseudomonadales</taxon>
        <taxon>Pseudomonadaceae</taxon>
        <taxon>Pseudomonas</taxon>
    </lineage>
</organism>
<evidence type="ECO:0000256" key="1">
    <source>
        <dbReference type="SAM" id="MobiDB-lite"/>
    </source>
</evidence>
<dbReference type="CDD" id="cd14743">
    <property type="entry name" value="PAAR_CT_1"/>
    <property type="match status" value="1"/>
</dbReference>